<name>A0A067QWQ1_ZOONE</name>
<proteinExistence type="predicted"/>
<accession>A0A067QWQ1</accession>
<dbReference type="AlphaFoldDB" id="A0A067QWQ1"/>
<reference evidence="1 2" key="1">
    <citation type="journal article" date="2014" name="Nat. Commun.">
        <title>Molecular traces of alternative social organization in a termite genome.</title>
        <authorList>
            <person name="Terrapon N."/>
            <person name="Li C."/>
            <person name="Robertson H.M."/>
            <person name="Ji L."/>
            <person name="Meng X."/>
            <person name="Booth W."/>
            <person name="Chen Z."/>
            <person name="Childers C.P."/>
            <person name="Glastad K.M."/>
            <person name="Gokhale K."/>
            <person name="Gowin J."/>
            <person name="Gronenberg W."/>
            <person name="Hermansen R.A."/>
            <person name="Hu H."/>
            <person name="Hunt B.G."/>
            <person name="Huylmans A.K."/>
            <person name="Khalil S.M."/>
            <person name="Mitchell R.D."/>
            <person name="Munoz-Torres M.C."/>
            <person name="Mustard J.A."/>
            <person name="Pan H."/>
            <person name="Reese J.T."/>
            <person name="Scharf M.E."/>
            <person name="Sun F."/>
            <person name="Vogel H."/>
            <person name="Xiao J."/>
            <person name="Yang W."/>
            <person name="Yang Z."/>
            <person name="Yang Z."/>
            <person name="Zhou J."/>
            <person name="Zhu J."/>
            <person name="Brent C.S."/>
            <person name="Elsik C.G."/>
            <person name="Goodisman M.A."/>
            <person name="Liberles D.A."/>
            <person name="Roe R.M."/>
            <person name="Vargo E.L."/>
            <person name="Vilcinskas A."/>
            <person name="Wang J."/>
            <person name="Bornberg-Bauer E."/>
            <person name="Korb J."/>
            <person name="Zhang G."/>
            <person name="Liebig J."/>
        </authorList>
    </citation>
    <scope>NUCLEOTIDE SEQUENCE [LARGE SCALE GENOMIC DNA]</scope>
    <source>
        <tissue evidence="1">Whole organism</tissue>
    </source>
</reference>
<gene>
    <name evidence="1" type="ORF">L798_12466</name>
</gene>
<protein>
    <submittedName>
        <fullName evidence="1">Uncharacterized protein</fullName>
    </submittedName>
</protein>
<evidence type="ECO:0000313" key="2">
    <source>
        <dbReference type="Proteomes" id="UP000027135"/>
    </source>
</evidence>
<evidence type="ECO:0000313" key="1">
    <source>
        <dbReference type="EMBL" id="KDR13709.1"/>
    </source>
</evidence>
<dbReference type="Proteomes" id="UP000027135">
    <property type="component" value="Unassembled WGS sequence"/>
</dbReference>
<keyword evidence="2" id="KW-1185">Reference proteome</keyword>
<dbReference type="InParanoid" id="A0A067QWQ1"/>
<dbReference type="EMBL" id="KK852926">
    <property type="protein sequence ID" value="KDR13709.1"/>
    <property type="molecule type" value="Genomic_DNA"/>
</dbReference>
<organism evidence="1 2">
    <name type="scientific">Zootermopsis nevadensis</name>
    <name type="common">Dampwood termite</name>
    <dbReference type="NCBI Taxonomy" id="136037"/>
    <lineage>
        <taxon>Eukaryota</taxon>
        <taxon>Metazoa</taxon>
        <taxon>Ecdysozoa</taxon>
        <taxon>Arthropoda</taxon>
        <taxon>Hexapoda</taxon>
        <taxon>Insecta</taxon>
        <taxon>Pterygota</taxon>
        <taxon>Neoptera</taxon>
        <taxon>Polyneoptera</taxon>
        <taxon>Dictyoptera</taxon>
        <taxon>Blattodea</taxon>
        <taxon>Blattoidea</taxon>
        <taxon>Termitoidae</taxon>
        <taxon>Termopsidae</taxon>
        <taxon>Zootermopsis</taxon>
    </lineage>
</organism>
<sequence>MESIPNSASVEFGLMVFRSRLPMMLLTHSTTFACLLVLANFSATTMLDTTGHVCLMNL</sequence>